<protein>
    <recommendedName>
        <fullName evidence="1">Enoyl reductase (ER) domain-containing protein</fullName>
    </recommendedName>
</protein>
<dbReference type="PANTHER" id="PTHR45348:SF2">
    <property type="entry name" value="ZINC-TYPE ALCOHOL DEHYDROGENASE-LIKE PROTEIN C2E1P3.01"/>
    <property type="match status" value="1"/>
</dbReference>
<accession>A0A0C9VMV1</accession>
<dbReference type="Gene3D" id="3.90.180.10">
    <property type="entry name" value="Medium-chain alcohol dehydrogenases, catalytic domain"/>
    <property type="match status" value="1"/>
</dbReference>
<sequence length="353" mass="38844">MSRIPITMHAVIIEEAGRVAVKEVPIPIIEPFEILVQVHAVAQNPTDWKHVYNIAHKQTIVGCDFSGVVVEVGASVEGPFEIGDRVAGFVQGSHWKDRGAFAEYVKTDWDLVWAVPSETTHEEAAAMSLALWTAVQGMYHPTRLNLVEPPEKVQTPEWIFIYGGSTSVGQYAIQLAKISGYKVVTVASPHNYELVKSLGADLVFDYHDKDAVKKIKEATEDSIHHALDTHAQGGSQMFTIATLAPGPGGMTCILPVDEAAQKYRPDINVIYTLLYTVLGREFSFRGKTFARSEEDKAHMVAFLPKLTELVRDGKIRSNKLKLWEGGLDAIGDGLAYMKAGKISGQKIVYKVIA</sequence>
<dbReference type="Proteomes" id="UP000054279">
    <property type="component" value="Unassembled WGS sequence"/>
</dbReference>
<dbReference type="InterPro" id="IPR036291">
    <property type="entry name" value="NAD(P)-bd_dom_sf"/>
</dbReference>
<evidence type="ECO:0000313" key="3">
    <source>
        <dbReference type="Proteomes" id="UP000054279"/>
    </source>
</evidence>
<dbReference type="SUPFAM" id="SSF50129">
    <property type="entry name" value="GroES-like"/>
    <property type="match status" value="1"/>
</dbReference>
<dbReference type="SUPFAM" id="SSF51735">
    <property type="entry name" value="NAD(P)-binding Rossmann-fold domains"/>
    <property type="match status" value="1"/>
</dbReference>
<dbReference type="OrthoDB" id="10257049at2759"/>
<dbReference type="InterPro" id="IPR020843">
    <property type="entry name" value="ER"/>
</dbReference>
<evidence type="ECO:0000313" key="2">
    <source>
        <dbReference type="EMBL" id="KIJ39290.1"/>
    </source>
</evidence>
<dbReference type="InterPro" id="IPR013154">
    <property type="entry name" value="ADH-like_N"/>
</dbReference>
<gene>
    <name evidence="2" type="ORF">M422DRAFT_32775</name>
</gene>
<name>A0A0C9VMV1_SPHS4</name>
<dbReference type="CDD" id="cd08249">
    <property type="entry name" value="enoyl_reductase_like"/>
    <property type="match status" value="1"/>
</dbReference>
<dbReference type="SMART" id="SM00829">
    <property type="entry name" value="PKS_ER"/>
    <property type="match status" value="1"/>
</dbReference>
<dbReference type="HOGENOM" id="CLU_026673_16_1_1"/>
<dbReference type="EMBL" id="KN837153">
    <property type="protein sequence ID" value="KIJ39290.1"/>
    <property type="molecule type" value="Genomic_DNA"/>
</dbReference>
<dbReference type="AlphaFoldDB" id="A0A0C9VMV1"/>
<dbReference type="Gene3D" id="3.40.50.720">
    <property type="entry name" value="NAD(P)-binding Rossmann-like Domain"/>
    <property type="match status" value="1"/>
</dbReference>
<proteinExistence type="predicted"/>
<dbReference type="InterPro" id="IPR011032">
    <property type="entry name" value="GroES-like_sf"/>
</dbReference>
<dbReference type="Pfam" id="PF08240">
    <property type="entry name" value="ADH_N"/>
    <property type="match status" value="1"/>
</dbReference>
<keyword evidence="3" id="KW-1185">Reference proteome</keyword>
<dbReference type="Pfam" id="PF00107">
    <property type="entry name" value="ADH_zinc_N"/>
    <property type="match status" value="1"/>
</dbReference>
<dbReference type="InterPro" id="IPR047122">
    <property type="entry name" value="Trans-enoyl_RdTase-like"/>
</dbReference>
<evidence type="ECO:0000259" key="1">
    <source>
        <dbReference type="SMART" id="SM00829"/>
    </source>
</evidence>
<organism evidence="2 3">
    <name type="scientific">Sphaerobolus stellatus (strain SS14)</name>
    <dbReference type="NCBI Taxonomy" id="990650"/>
    <lineage>
        <taxon>Eukaryota</taxon>
        <taxon>Fungi</taxon>
        <taxon>Dikarya</taxon>
        <taxon>Basidiomycota</taxon>
        <taxon>Agaricomycotina</taxon>
        <taxon>Agaricomycetes</taxon>
        <taxon>Phallomycetidae</taxon>
        <taxon>Geastrales</taxon>
        <taxon>Sphaerobolaceae</taxon>
        <taxon>Sphaerobolus</taxon>
    </lineage>
</organism>
<reference evidence="2 3" key="1">
    <citation type="submission" date="2014-06" db="EMBL/GenBank/DDBJ databases">
        <title>Evolutionary Origins and Diversification of the Mycorrhizal Mutualists.</title>
        <authorList>
            <consortium name="DOE Joint Genome Institute"/>
            <consortium name="Mycorrhizal Genomics Consortium"/>
            <person name="Kohler A."/>
            <person name="Kuo A."/>
            <person name="Nagy L.G."/>
            <person name="Floudas D."/>
            <person name="Copeland A."/>
            <person name="Barry K.W."/>
            <person name="Cichocki N."/>
            <person name="Veneault-Fourrey C."/>
            <person name="LaButti K."/>
            <person name="Lindquist E.A."/>
            <person name="Lipzen A."/>
            <person name="Lundell T."/>
            <person name="Morin E."/>
            <person name="Murat C."/>
            <person name="Riley R."/>
            <person name="Ohm R."/>
            <person name="Sun H."/>
            <person name="Tunlid A."/>
            <person name="Henrissat B."/>
            <person name="Grigoriev I.V."/>
            <person name="Hibbett D.S."/>
            <person name="Martin F."/>
        </authorList>
    </citation>
    <scope>NUCLEOTIDE SEQUENCE [LARGE SCALE GENOMIC DNA]</scope>
    <source>
        <strain evidence="2 3">SS14</strain>
    </source>
</reference>
<feature type="domain" description="Enoyl reductase (ER)" evidence="1">
    <location>
        <begin position="17"/>
        <end position="348"/>
    </location>
</feature>
<dbReference type="GO" id="GO:0016651">
    <property type="term" value="F:oxidoreductase activity, acting on NAD(P)H"/>
    <property type="evidence" value="ECO:0007669"/>
    <property type="project" value="InterPro"/>
</dbReference>
<dbReference type="PANTHER" id="PTHR45348">
    <property type="entry name" value="HYPOTHETICAL OXIDOREDUCTASE (EUROFUNG)"/>
    <property type="match status" value="1"/>
</dbReference>
<dbReference type="InterPro" id="IPR013149">
    <property type="entry name" value="ADH-like_C"/>
</dbReference>